<name>A0A4C1VUD5_EUMVA</name>
<comment type="caution">
    <text evidence="1">The sequence shown here is derived from an EMBL/GenBank/DDBJ whole genome shotgun (WGS) entry which is preliminary data.</text>
</comment>
<dbReference type="PANTHER" id="PTHR19446">
    <property type="entry name" value="REVERSE TRANSCRIPTASES"/>
    <property type="match status" value="1"/>
</dbReference>
<sequence>MYDAISLAIARRAQAAHGTFPERGPGTNSLPYMVRNAGRCSEGSYDGSAANSKALAPTYMRHSAGGDPARQFLLLPKDDLSSVSPDEVQKLIKNQKPRKAPGLDGINNKAIKCFSATLLALLVAIINACIKNGNFPEAWKETVVIGIPKPGKLHNLPTSYRPISLLSRLGKLIEKFLKTKLSGHLLGNGLIINEQFGFRPNHSCPRQASD</sequence>
<keyword evidence="2" id="KW-1185">Reference proteome</keyword>
<dbReference type="GO" id="GO:0003964">
    <property type="term" value="F:RNA-directed DNA polymerase activity"/>
    <property type="evidence" value="ECO:0007669"/>
    <property type="project" value="UniProtKB-KW"/>
</dbReference>
<evidence type="ECO:0000313" key="1">
    <source>
        <dbReference type="EMBL" id="GBP41435.1"/>
    </source>
</evidence>
<dbReference type="Proteomes" id="UP000299102">
    <property type="component" value="Unassembled WGS sequence"/>
</dbReference>
<keyword evidence="1" id="KW-0548">Nucleotidyltransferase</keyword>
<dbReference type="AlphaFoldDB" id="A0A4C1VUD5"/>
<protein>
    <submittedName>
        <fullName evidence="1">RNA-directed DNA polymerase from mobile element jockey</fullName>
    </submittedName>
</protein>
<evidence type="ECO:0000313" key="2">
    <source>
        <dbReference type="Proteomes" id="UP000299102"/>
    </source>
</evidence>
<keyword evidence="1" id="KW-0695">RNA-directed DNA polymerase</keyword>
<reference evidence="1 2" key="1">
    <citation type="journal article" date="2019" name="Commun. Biol.">
        <title>The bagworm genome reveals a unique fibroin gene that provides high tensile strength.</title>
        <authorList>
            <person name="Kono N."/>
            <person name="Nakamura H."/>
            <person name="Ohtoshi R."/>
            <person name="Tomita M."/>
            <person name="Numata K."/>
            <person name="Arakawa K."/>
        </authorList>
    </citation>
    <scope>NUCLEOTIDE SEQUENCE [LARGE SCALE GENOMIC DNA]</scope>
</reference>
<proteinExistence type="predicted"/>
<gene>
    <name evidence="1" type="primary">pol</name>
    <name evidence="1" type="ORF">EVAR_36191_1</name>
</gene>
<dbReference type="OrthoDB" id="10056483at2759"/>
<organism evidence="1 2">
    <name type="scientific">Eumeta variegata</name>
    <name type="common">Bagworm moth</name>
    <name type="synonym">Eumeta japonica</name>
    <dbReference type="NCBI Taxonomy" id="151549"/>
    <lineage>
        <taxon>Eukaryota</taxon>
        <taxon>Metazoa</taxon>
        <taxon>Ecdysozoa</taxon>
        <taxon>Arthropoda</taxon>
        <taxon>Hexapoda</taxon>
        <taxon>Insecta</taxon>
        <taxon>Pterygota</taxon>
        <taxon>Neoptera</taxon>
        <taxon>Endopterygota</taxon>
        <taxon>Lepidoptera</taxon>
        <taxon>Glossata</taxon>
        <taxon>Ditrysia</taxon>
        <taxon>Tineoidea</taxon>
        <taxon>Psychidae</taxon>
        <taxon>Oiketicinae</taxon>
        <taxon>Eumeta</taxon>
    </lineage>
</organism>
<accession>A0A4C1VUD5</accession>
<dbReference type="EMBL" id="BGZK01000399">
    <property type="protein sequence ID" value="GBP41435.1"/>
    <property type="molecule type" value="Genomic_DNA"/>
</dbReference>
<keyword evidence="1" id="KW-0808">Transferase</keyword>